<feature type="compositionally biased region" description="Basic residues" evidence="1">
    <location>
        <begin position="1"/>
        <end position="10"/>
    </location>
</feature>
<organism evidence="2 3">
    <name type="scientific">Pseudomonas nitroreducens</name>
    <dbReference type="NCBI Taxonomy" id="46680"/>
    <lineage>
        <taxon>Bacteria</taxon>
        <taxon>Pseudomonadati</taxon>
        <taxon>Pseudomonadota</taxon>
        <taxon>Gammaproteobacteria</taxon>
        <taxon>Pseudomonadales</taxon>
        <taxon>Pseudomonadaceae</taxon>
        <taxon>Pseudomonas</taxon>
    </lineage>
</organism>
<gene>
    <name evidence="2" type="ORF">HNP46_003785</name>
</gene>
<evidence type="ECO:0000313" key="2">
    <source>
        <dbReference type="EMBL" id="MBB4864909.1"/>
    </source>
</evidence>
<reference evidence="2 3" key="1">
    <citation type="submission" date="2020-08" db="EMBL/GenBank/DDBJ databases">
        <title>Functional genomics of gut bacteria from endangered species of beetles.</title>
        <authorList>
            <person name="Carlos-Shanley C."/>
        </authorList>
    </citation>
    <scope>NUCLEOTIDE SEQUENCE [LARGE SCALE GENOMIC DNA]</scope>
    <source>
        <strain evidence="2 3">S00179</strain>
    </source>
</reference>
<comment type="caution">
    <text evidence="2">The sequence shown here is derived from an EMBL/GenBank/DDBJ whole genome shotgun (WGS) entry which is preliminary data.</text>
</comment>
<name>A0A7W7KM92_PSENT</name>
<dbReference type="EMBL" id="JACHLI010000015">
    <property type="protein sequence ID" value="MBB4864909.1"/>
    <property type="molecule type" value="Genomic_DNA"/>
</dbReference>
<protein>
    <submittedName>
        <fullName evidence="2">Uncharacterized protein</fullName>
    </submittedName>
</protein>
<feature type="region of interest" description="Disordered" evidence="1">
    <location>
        <begin position="1"/>
        <end position="37"/>
    </location>
</feature>
<evidence type="ECO:0000313" key="3">
    <source>
        <dbReference type="Proteomes" id="UP000566995"/>
    </source>
</evidence>
<dbReference type="Proteomes" id="UP000566995">
    <property type="component" value="Unassembled WGS sequence"/>
</dbReference>
<proteinExistence type="predicted"/>
<sequence>MSAKSRRQYRKAGQASRLRLAQRSPQPALFKKAEPLRPASGLLQHKSQTPEVAMQHDLSAPQYRVCFVRDGSAHEFQVADPAMSEARAWCHVARHLQIPILDLQGFQKAYHSIRNSVERHNVHDVSFKLTAEQA</sequence>
<evidence type="ECO:0000256" key="1">
    <source>
        <dbReference type="SAM" id="MobiDB-lite"/>
    </source>
</evidence>
<dbReference type="RefSeq" id="WP_184591805.1">
    <property type="nucleotide sequence ID" value="NZ_JACHLI010000015.1"/>
</dbReference>
<accession>A0A7W7KM92</accession>
<dbReference type="AlphaFoldDB" id="A0A7W7KM92"/>